<protein>
    <recommendedName>
        <fullName evidence="1">SHOCT domain-containing protein</fullName>
    </recommendedName>
</protein>
<feature type="domain" description="SHOCT" evidence="1">
    <location>
        <begin position="219"/>
        <end position="246"/>
    </location>
</feature>
<accession>J2Z755</accession>
<dbReference type="AlphaFoldDB" id="J2Z755"/>
<evidence type="ECO:0000313" key="3">
    <source>
        <dbReference type="Proteomes" id="UP000007271"/>
    </source>
</evidence>
<dbReference type="PATRIC" id="fig|1185325.3.peg.672"/>
<organism evidence="2 3">
    <name type="scientific">Loigolactobacillus coryniformis subsp. coryniformis CECT 5711</name>
    <dbReference type="NCBI Taxonomy" id="1185325"/>
    <lineage>
        <taxon>Bacteria</taxon>
        <taxon>Bacillati</taxon>
        <taxon>Bacillota</taxon>
        <taxon>Bacilli</taxon>
        <taxon>Lactobacillales</taxon>
        <taxon>Lactobacillaceae</taxon>
        <taxon>Loigolactobacillus</taxon>
    </lineage>
</organism>
<evidence type="ECO:0000313" key="2">
    <source>
        <dbReference type="EMBL" id="EJN56388.1"/>
    </source>
</evidence>
<proteinExistence type="predicted"/>
<dbReference type="EMBL" id="AKFP01000010">
    <property type="protein sequence ID" value="EJN56388.1"/>
    <property type="molecule type" value="Genomic_DNA"/>
</dbReference>
<dbReference type="Proteomes" id="UP000007271">
    <property type="component" value="Unassembled WGS sequence"/>
</dbReference>
<dbReference type="InterPro" id="IPR018649">
    <property type="entry name" value="SHOCT"/>
</dbReference>
<gene>
    <name evidence="2" type="ORF">A11Y_17712</name>
</gene>
<dbReference type="Pfam" id="PF09851">
    <property type="entry name" value="SHOCT"/>
    <property type="match status" value="1"/>
</dbReference>
<name>J2Z755_9LACO</name>
<comment type="caution">
    <text evidence="2">The sequence shown here is derived from an EMBL/GenBank/DDBJ whole genome shotgun (WGS) entry which is preliminary data.</text>
</comment>
<evidence type="ECO:0000259" key="1">
    <source>
        <dbReference type="Pfam" id="PF09851"/>
    </source>
</evidence>
<reference evidence="2 3" key="1">
    <citation type="submission" date="2012-05" db="EMBL/GenBank/DDBJ databases">
        <title>Complete Genome Sequence of Lactobacillus coryniformis CECT5711.</title>
        <authorList>
            <person name="Rodriguez J.M."/>
        </authorList>
    </citation>
    <scope>NUCLEOTIDE SEQUENCE [LARGE SCALE GENOMIC DNA]</scope>
    <source>
        <strain evidence="3">CECT5711</strain>
    </source>
</reference>
<sequence>MGWANYHTINDFKNIISTGKVPNIKKENKEEQAIKKQQQKVEDEKVTEHLLDPQEDSVANFSKVQQVFIENNAKKFSTFYFDDNNKKILSSLVSVFTGYSIYSYSDIASFTPINKGHGKEEKHALTRTLVGGALLGQVGAIAGAVSKGKYHQYIDQLGAVVSLKDGKSFTIDLLKGKNNVKFNNNLQTEFEELCGILNGIVAQYDTKKLSQGKEYSSADEIAKFKKLLDDGAITQAEFDVKKKQLLGL</sequence>